<dbReference type="Pfam" id="PF23713">
    <property type="entry name" value="WHD_Egal"/>
    <property type="match status" value="1"/>
</dbReference>
<evidence type="ECO:0000313" key="4">
    <source>
        <dbReference type="Proteomes" id="UP000230423"/>
    </source>
</evidence>
<dbReference type="PANTHER" id="PTHR46628:SF1">
    <property type="entry name" value="PIRNA BIOGENESIS PROTEIN EXD1"/>
    <property type="match status" value="1"/>
</dbReference>
<feature type="region of interest" description="Disordered" evidence="1">
    <location>
        <begin position="342"/>
        <end position="369"/>
    </location>
</feature>
<dbReference type="InterPro" id="IPR012337">
    <property type="entry name" value="RNaseH-like_sf"/>
</dbReference>
<evidence type="ECO:0000256" key="1">
    <source>
        <dbReference type="SAM" id="MobiDB-lite"/>
    </source>
</evidence>
<dbReference type="GO" id="GO:0008408">
    <property type="term" value="F:3'-5' exonuclease activity"/>
    <property type="evidence" value="ECO:0007669"/>
    <property type="project" value="InterPro"/>
</dbReference>
<dbReference type="InterPro" id="IPR056589">
    <property type="entry name" value="WH_Egal-1"/>
</dbReference>
<reference evidence="3 4" key="1">
    <citation type="submission" date="2015-09" db="EMBL/GenBank/DDBJ databases">
        <title>Draft genome of the parasitic nematode Teladorsagia circumcincta isolate WARC Sus (inbred).</title>
        <authorList>
            <person name="Mitreva M."/>
        </authorList>
    </citation>
    <scope>NUCLEOTIDE SEQUENCE [LARGE SCALE GENOMIC DNA]</scope>
    <source>
        <strain evidence="3 4">S</strain>
    </source>
</reference>
<dbReference type="CDD" id="cd06148">
    <property type="entry name" value="Egl_like_exo"/>
    <property type="match status" value="1"/>
</dbReference>
<organism evidence="3 4">
    <name type="scientific">Teladorsagia circumcincta</name>
    <name type="common">Brown stomach worm</name>
    <name type="synonym">Ostertagia circumcincta</name>
    <dbReference type="NCBI Taxonomy" id="45464"/>
    <lineage>
        <taxon>Eukaryota</taxon>
        <taxon>Metazoa</taxon>
        <taxon>Ecdysozoa</taxon>
        <taxon>Nematoda</taxon>
        <taxon>Chromadorea</taxon>
        <taxon>Rhabditida</taxon>
        <taxon>Rhabditina</taxon>
        <taxon>Rhabditomorpha</taxon>
        <taxon>Strongyloidea</taxon>
        <taxon>Trichostrongylidae</taxon>
        <taxon>Teladorsagia</taxon>
    </lineage>
</organism>
<feature type="domain" description="3'-5' exonuclease" evidence="2">
    <location>
        <begin position="128"/>
        <end position="316"/>
    </location>
</feature>
<dbReference type="GO" id="GO:1990923">
    <property type="term" value="C:PET complex"/>
    <property type="evidence" value="ECO:0007669"/>
    <property type="project" value="TreeGrafter"/>
</dbReference>
<dbReference type="InterPro" id="IPR036397">
    <property type="entry name" value="RNaseH_sf"/>
</dbReference>
<dbReference type="SUPFAM" id="SSF53098">
    <property type="entry name" value="Ribonuclease H-like"/>
    <property type="match status" value="1"/>
</dbReference>
<gene>
    <name evidence="3" type="ORF">TELCIR_13695</name>
</gene>
<dbReference type="Proteomes" id="UP000230423">
    <property type="component" value="Unassembled WGS sequence"/>
</dbReference>
<keyword evidence="4" id="KW-1185">Reference proteome</keyword>
<feature type="compositionally biased region" description="Acidic residues" evidence="1">
    <location>
        <begin position="99"/>
        <end position="110"/>
    </location>
</feature>
<evidence type="ECO:0000259" key="2">
    <source>
        <dbReference type="SMART" id="SM00474"/>
    </source>
</evidence>
<evidence type="ECO:0000313" key="3">
    <source>
        <dbReference type="EMBL" id="PIO64666.1"/>
    </source>
</evidence>
<name>A0A2G9U313_TELCI</name>
<dbReference type="PANTHER" id="PTHR46628">
    <property type="entry name" value="PIRNA BIOGENESIS PROTEIN EXD1"/>
    <property type="match status" value="1"/>
</dbReference>
<dbReference type="Pfam" id="PF01612">
    <property type="entry name" value="DNA_pol_A_exo1"/>
    <property type="match status" value="1"/>
</dbReference>
<accession>A0A2G9U313</accession>
<dbReference type="Gene3D" id="3.30.420.10">
    <property type="entry name" value="Ribonuclease H-like superfamily/Ribonuclease H"/>
    <property type="match status" value="1"/>
</dbReference>
<dbReference type="InterPro" id="IPR002562">
    <property type="entry name" value="3'-5'_exonuclease_dom"/>
</dbReference>
<proteinExistence type="predicted"/>
<keyword evidence="3" id="KW-0540">Nuclease</keyword>
<dbReference type="OrthoDB" id="26838at2759"/>
<sequence>MPEPDDNAIELDDEGKPLAGVKAKQAAVEYLKSVLEQNEDQPIPLDMFYQRFCQRFSHSIRQDVATNPKELLQFLKLNRGLFFIRSNKVTLVKNRPSEDGSENGSDEGDLESNNNSVFPLDQNALARIHFVKALKPAQELVERLLQDIHNQERKVVGLDFKTVTVGIDGELFLSLCVVATQSQIGVFDLASSDVIIMESGLRDILESDKITKVIHDARRVGSLLAHKYAVHMINVFDTQHEKFGKPLHDLRSISFVNLQRVYYPQSIMLSDVTPRKLSQSPNWGVRPMSDELLLSSVEEAHCLLSALHQTLSNLIPVHLRGLFEDKCIEVLLASPTRPPPLSFNPGSPYRISTRGGGRAQPVSYSQSGGYGDRGAPVAYVPPNSARRMADACTQTFSTGDIQVLNVFYE</sequence>
<protein>
    <submittedName>
        <fullName evidence="3">3'-5' exonuclease</fullName>
    </submittedName>
</protein>
<feature type="region of interest" description="Disordered" evidence="1">
    <location>
        <begin position="94"/>
        <end position="114"/>
    </location>
</feature>
<dbReference type="EMBL" id="KZ349686">
    <property type="protein sequence ID" value="PIO64666.1"/>
    <property type="molecule type" value="Genomic_DNA"/>
</dbReference>
<dbReference type="SMART" id="SM00474">
    <property type="entry name" value="35EXOc"/>
    <property type="match status" value="1"/>
</dbReference>
<dbReference type="GO" id="GO:0003676">
    <property type="term" value="F:nucleic acid binding"/>
    <property type="evidence" value="ECO:0007669"/>
    <property type="project" value="InterPro"/>
</dbReference>
<dbReference type="AlphaFoldDB" id="A0A2G9U313"/>
<keyword evidence="3" id="KW-0269">Exonuclease</keyword>
<dbReference type="GO" id="GO:0034587">
    <property type="term" value="P:piRNA processing"/>
    <property type="evidence" value="ECO:0007669"/>
    <property type="project" value="TreeGrafter"/>
</dbReference>
<dbReference type="InterPro" id="IPR052144">
    <property type="entry name" value="piRNA_biogenesis_EXD1"/>
</dbReference>
<keyword evidence="3" id="KW-0378">Hydrolase</keyword>